<dbReference type="PANTHER" id="PTHR30349">
    <property type="entry name" value="PHAGE INTEGRASE-RELATED"/>
    <property type="match status" value="1"/>
</dbReference>
<dbReference type="Pfam" id="PF00589">
    <property type="entry name" value="Phage_integrase"/>
    <property type="match status" value="1"/>
</dbReference>
<evidence type="ECO:0000313" key="4">
    <source>
        <dbReference type="EMBL" id="JAV79969.1"/>
    </source>
</evidence>
<dbReference type="GO" id="GO:0003677">
    <property type="term" value="F:DNA binding"/>
    <property type="evidence" value="ECO:0007669"/>
    <property type="project" value="UniProtKB-KW"/>
</dbReference>
<dbReference type="InterPro" id="IPR050090">
    <property type="entry name" value="Tyrosine_recombinase_XerCD"/>
</dbReference>
<organism evidence="4">
    <name type="scientific">Photinus pyralis</name>
    <name type="common">Common eastern firefly</name>
    <name type="synonym">Lampyris pyralis</name>
    <dbReference type="NCBI Taxonomy" id="7054"/>
    <lineage>
        <taxon>Eukaryota</taxon>
        <taxon>Metazoa</taxon>
        <taxon>Ecdysozoa</taxon>
        <taxon>Arthropoda</taxon>
        <taxon>Hexapoda</taxon>
        <taxon>Insecta</taxon>
        <taxon>Pterygota</taxon>
        <taxon>Neoptera</taxon>
        <taxon>Endopterygota</taxon>
        <taxon>Coleoptera</taxon>
        <taxon>Polyphaga</taxon>
        <taxon>Elateriformia</taxon>
        <taxon>Elateroidea</taxon>
        <taxon>Lampyridae</taxon>
        <taxon>Lampyrinae</taxon>
        <taxon>Photinus</taxon>
    </lineage>
</organism>
<proteinExistence type="predicted"/>
<evidence type="ECO:0000256" key="1">
    <source>
        <dbReference type="ARBA" id="ARBA00023125"/>
    </source>
</evidence>
<dbReference type="GO" id="GO:0015074">
    <property type="term" value="P:DNA integration"/>
    <property type="evidence" value="ECO:0007669"/>
    <property type="project" value="InterPro"/>
</dbReference>
<evidence type="ECO:0000259" key="3">
    <source>
        <dbReference type="PROSITE" id="PS51898"/>
    </source>
</evidence>
<dbReference type="SUPFAM" id="SSF56349">
    <property type="entry name" value="DNA breaking-rejoining enzymes"/>
    <property type="match status" value="1"/>
</dbReference>
<dbReference type="EMBL" id="GEZM01042285">
    <property type="protein sequence ID" value="JAV79969.1"/>
    <property type="molecule type" value="Transcribed_RNA"/>
</dbReference>
<dbReference type="GO" id="GO:0006310">
    <property type="term" value="P:DNA recombination"/>
    <property type="evidence" value="ECO:0007669"/>
    <property type="project" value="UniProtKB-KW"/>
</dbReference>
<feature type="domain" description="Tyr recombinase" evidence="3">
    <location>
        <begin position="47"/>
        <end position="238"/>
    </location>
</feature>
<dbReference type="AlphaFoldDB" id="A0A1Y1M2K2"/>
<protein>
    <recommendedName>
        <fullName evidence="3">Tyr recombinase domain-containing protein</fullName>
    </recommendedName>
</protein>
<reference evidence="4" key="1">
    <citation type="journal article" date="2016" name="Sci. Rep.">
        <title>Molecular characterization of firefly nuptial gifts: a multi-omics approach sheds light on postcopulatory sexual selection.</title>
        <authorList>
            <person name="Al-Wathiqui N."/>
            <person name="Fallon T.R."/>
            <person name="South A."/>
            <person name="Weng J.K."/>
            <person name="Lewis S.M."/>
        </authorList>
    </citation>
    <scope>NUCLEOTIDE SEQUENCE</scope>
</reference>
<dbReference type="CDD" id="cd00397">
    <property type="entry name" value="DNA_BRE_C"/>
    <property type="match status" value="1"/>
</dbReference>
<keyword evidence="1" id="KW-0238">DNA-binding</keyword>
<dbReference type="InterPro" id="IPR002104">
    <property type="entry name" value="Integrase_catalytic"/>
</dbReference>
<name>A0A1Y1M2K2_PHOPY</name>
<dbReference type="InterPro" id="IPR013762">
    <property type="entry name" value="Integrase-like_cat_sf"/>
</dbReference>
<dbReference type="InterPro" id="IPR011010">
    <property type="entry name" value="DNA_brk_join_enz"/>
</dbReference>
<dbReference type="PROSITE" id="PS51898">
    <property type="entry name" value="TYR_RECOMBINASE"/>
    <property type="match status" value="1"/>
</dbReference>
<dbReference type="PANTHER" id="PTHR30349:SF41">
    <property type="entry name" value="INTEGRASE_RECOMBINASE PROTEIN MJ0367-RELATED"/>
    <property type="match status" value="1"/>
</dbReference>
<keyword evidence="2" id="KW-0233">DNA recombination</keyword>
<evidence type="ECO:0000256" key="2">
    <source>
        <dbReference type="ARBA" id="ARBA00023172"/>
    </source>
</evidence>
<sequence length="242" mass="27358">MAKEKKWKSSTMVAIFHDQVAANNQKRNGCLKLRAFLKKSNEGCYAKKSRIFSKEPFETFLFETQDDLHLGLKIVLLIGITGACRYDEMVKMKTADIEDMGNVVLIKIPDRKTRKVRSFTIIGENYIKIDRKYAALRPKDMLETRFFSKYQNGKCCRSVMGIHTISSVPGKVATLLKLSNSKEYTGHSLRRTSATLLIDGGGNIESLKRHGGWKSSSVAEGYIEEPLRNKNDNASKIEGKKL</sequence>
<accession>A0A1Y1M2K2</accession>
<dbReference type="Gene3D" id="1.10.443.10">
    <property type="entry name" value="Intergrase catalytic core"/>
    <property type="match status" value="1"/>
</dbReference>